<keyword evidence="8 11" id="KW-1133">Transmembrane helix</keyword>
<dbReference type="PANTHER" id="PTHR30042:SF2">
    <property type="entry name" value="POTASSIUM-TRANSPORTING ATPASE KDPC SUBUNIT"/>
    <property type="match status" value="1"/>
</dbReference>
<sequence>MSIAAHSSGRTMSVAVRTLIVLTLLLGVGYTAVVTGLGYLAFPEQSHGSMMTDGNGEVRGSSLIGQSFTDADGNPLPQYFQSRPSAAGDAGYDAASSSGTNWGPENENLVEAITQRKTAIAELNGVPESEVPADALTASSSGLDPHISERYADIQIERVARERDLPVEQVRELVTQHTKKPDLGYVGDRVVNVAELNLALDETRH</sequence>
<proteinExistence type="inferred from homology"/>
<dbReference type="NCBIfam" id="TIGR00681">
    <property type="entry name" value="kdpC"/>
    <property type="match status" value="1"/>
</dbReference>
<keyword evidence="14" id="KW-1185">Reference proteome</keyword>
<keyword evidence="7 11" id="KW-0630">Potassium</keyword>
<dbReference type="RefSeq" id="WP_135010565.1">
    <property type="nucleotide sequence ID" value="NZ_SPNK01000005.1"/>
</dbReference>
<feature type="compositionally biased region" description="Low complexity" evidence="12">
    <location>
        <begin position="85"/>
        <end position="99"/>
    </location>
</feature>
<evidence type="ECO:0000256" key="8">
    <source>
        <dbReference type="ARBA" id="ARBA00022989"/>
    </source>
</evidence>
<evidence type="ECO:0000256" key="11">
    <source>
        <dbReference type="HAMAP-Rule" id="MF_00276"/>
    </source>
</evidence>
<dbReference type="NCBIfam" id="NF001454">
    <property type="entry name" value="PRK00315.1"/>
    <property type="match status" value="1"/>
</dbReference>
<gene>
    <name evidence="11 13" type="primary">kdpC</name>
    <name evidence="13" type="ORF">E4P33_06545</name>
</gene>
<evidence type="ECO:0000256" key="3">
    <source>
        <dbReference type="ARBA" id="ARBA00022538"/>
    </source>
</evidence>
<dbReference type="HAMAP" id="MF_00276">
    <property type="entry name" value="KdpC"/>
    <property type="match status" value="1"/>
</dbReference>
<dbReference type="AlphaFoldDB" id="A0AAX2SEY8"/>
<evidence type="ECO:0000256" key="12">
    <source>
        <dbReference type="SAM" id="MobiDB-lite"/>
    </source>
</evidence>
<organism evidence="13 14">
    <name type="scientific">Kocuria rhizophila</name>
    <dbReference type="NCBI Taxonomy" id="72000"/>
    <lineage>
        <taxon>Bacteria</taxon>
        <taxon>Bacillati</taxon>
        <taxon>Actinomycetota</taxon>
        <taxon>Actinomycetes</taxon>
        <taxon>Micrococcales</taxon>
        <taxon>Micrococcaceae</taxon>
        <taxon>Kocuria</taxon>
    </lineage>
</organism>
<name>A0AAX2SEY8_KOCRH</name>
<keyword evidence="6 11" id="KW-0067">ATP-binding</keyword>
<evidence type="ECO:0000313" key="14">
    <source>
        <dbReference type="Proteomes" id="UP000298017"/>
    </source>
</evidence>
<keyword evidence="5 11" id="KW-0547">Nucleotide-binding</keyword>
<keyword evidence="2 11" id="KW-1003">Cell membrane</keyword>
<evidence type="ECO:0000256" key="7">
    <source>
        <dbReference type="ARBA" id="ARBA00022958"/>
    </source>
</evidence>
<keyword evidence="4 11" id="KW-0812">Transmembrane</keyword>
<comment type="subcellular location">
    <subcellularLocation>
        <location evidence="11">Cell membrane</location>
        <topology evidence="11">Single-pass membrane protein</topology>
    </subcellularLocation>
</comment>
<comment type="subunit">
    <text evidence="11">The system is composed of three essential subunits: KdpA, KdpB and KdpC.</text>
</comment>
<dbReference type="PANTHER" id="PTHR30042">
    <property type="entry name" value="POTASSIUM-TRANSPORTING ATPASE C CHAIN"/>
    <property type="match status" value="1"/>
</dbReference>
<dbReference type="GO" id="GO:0005524">
    <property type="term" value="F:ATP binding"/>
    <property type="evidence" value="ECO:0007669"/>
    <property type="project" value="UniProtKB-UniRule"/>
</dbReference>
<dbReference type="EMBL" id="SPNK01000005">
    <property type="protein sequence ID" value="TFI01774.1"/>
    <property type="molecule type" value="Genomic_DNA"/>
</dbReference>
<evidence type="ECO:0000256" key="4">
    <source>
        <dbReference type="ARBA" id="ARBA00022692"/>
    </source>
</evidence>
<evidence type="ECO:0000256" key="1">
    <source>
        <dbReference type="ARBA" id="ARBA00022448"/>
    </source>
</evidence>
<comment type="caution">
    <text evidence="13">The sequence shown here is derived from an EMBL/GenBank/DDBJ whole genome shotgun (WGS) entry which is preliminary data.</text>
</comment>
<feature type="region of interest" description="Disordered" evidence="12">
    <location>
        <begin position="74"/>
        <end position="105"/>
    </location>
</feature>
<dbReference type="PIRSF" id="PIRSF001296">
    <property type="entry name" value="K_ATPase_KdpC"/>
    <property type="match status" value="1"/>
</dbReference>
<evidence type="ECO:0000256" key="5">
    <source>
        <dbReference type="ARBA" id="ARBA00022741"/>
    </source>
</evidence>
<dbReference type="GO" id="GO:0005886">
    <property type="term" value="C:plasma membrane"/>
    <property type="evidence" value="ECO:0007669"/>
    <property type="project" value="UniProtKB-SubCell"/>
</dbReference>
<reference evidence="13 14" key="1">
    <citation type="submission" date="2019-03" db="EMBL/GenBank/DDBJ databases">
        <title>Genome Sequencing and Assembly of Various Microbes Isolated from Alder Root Nodule.</title>
        <authorList>
            <person name="Swanson E."/>
            <person name="Sevigny J.L."/>
            <person name="Pesce C."/>
            <person name="Davis I."/>
            <person name="Kleiner V."/>
            <person name="Tisa L."/>
        </authorList>
    </citation>
    <scope>NUCLEOTIDE SEQUENCE [LARGE SCALE GENOMIC DNA]</scope>
    <source>
        <strain evidence="13 14">4R-31</strain>
    </source>
</reference>
<feature type="transmembrane region" description="Helical" evidence="11">
    <location>
        <begin position="20"/>
        <end position="42"/>
    </location>
</feature>
<dbReference type="GO" id="GO:0008556">
    <property type="term" value="F:P-type potassium transmembrane transporter activity"/>
    <property type="evidence" value="ECO:0007669"/>
    <property type="project" value="InterPro"/>
</dbReference>
<keyword evidence="3 11" id="KW-0633">Potassium transport</keyword>
<accession>A0AAX2SEY8</accession>
<evidence type="ECO:0000256" key="9">
    <source>
        <dbReference type="ARBA" id="ARBA00023065"/>
    </source>
</evidence>
<keyword evidence="9 11" id="KW-0406">Ion transport</keyword>
<dbReference type="Proteomes" id="UP000298017">
    <property type="component" value="Unassembled WGS sequence"/>
</dbReference>
<comment type="function">
    <text evidence="11">Part of the high-affinity ATP-driven potassium transport (or Kdp) system, which catalyzes the hydrolysis of ATP coupled with the electrogenic transport of potassium into the cytoplasm. This subunit acts as a catalytic chaperone that increases the ATP-binding affinity of the ATP-hydrolyzing subunit KdpB by the formation of a transient KdpB/KdpC/ATP ternary complex.</text>
</comment>
<keyword evidence="10 11" id="KW-0472">Membrane</keyword>
<evidence type="ECO:0000256" key="6">
    <source>
        <dbReference type="ARBA" id="ARBA00022840"/>
    </source>
</evidence>
<evidence type="ECO:0000256" key="10">
    <source>
        <dbReference type="ARBA" id="ARBA00023136"/>
    </source>
</evidence>
<keyword evidence="1 11" id="KW-0813">Transport</keyword>
<protein>
    <recommendedName>
        <fullName evidence="11">Potassium-transporting ATPase KdpC subunit</fullName>
    </recommendedName>
    <alternativeName>
        <fullName evidence="11">ATP phosphohydrolase [potassium-transporting] C chain</fullName>
    </alternativeName>
    <alternativeName>
        <fullName evidence="11">Potassium-binding and translocating subunit C</fullName>
    </alternativeName>
    <alternativeName>
        <fullName evidence="11">Potassium-translocating ATPase C chain</fullName>
    </alternativeName>
</protein>
<comment type="similarity">
    <text evidence="11">Belongs to the KdpC family.</text>
</comment>
<dbReference type="Pfam" id="PF02669">
    <property type="entry name" value="KdpC"/>
    <property type="match status" value="1"/>
</dbReference>
<evidence type="ECO:0000313" key="13">
    <source>
        <dbReference type="EMBL" id="TFI01774.1"/>
    </source>
</evidence>
<dbReference type="InterPro" id="IPR003820">
    <property type="entry name" value="KdpC"/>
</dbReference>
<evidence type="ECO:0000256" key="2">
    <source>
        <dbReference type="ARBA" id="ARBA00022475"/>
    </source>
</evidence>